<dbReference type="EMBL" id="VWXL01000052">
    <property type="protein sequence ID" value="MVB11168.1"/>
    <property type="molecule type" value="Genomic_DNA"/>
</dbReference>
<organism evidence="1 2">
    <name type="scientific">Caproicibacter fermentans</name>
    <dbReference type="NCBI Taxonomy" id="2576756"/>
    <lineage>
        <taxon>Bacteria</taxon>
        <taxon>Bacillati</taxon>
        <taxon>Bacillota</taxon>
        <taxon>Clostridia</taxon>
        <taxon>Eubacteriales</taxon>
        <taxon>Acutalibacteraceae</taxon>
        <taxon>Caproicibacter</taxon>
    </lineage>
</organism>
<dbReference type="AlphaFoldDB" id="A0A6N8HZU2"/>
<dbReference type="RefSeq" id="WP_156990493.1">
    <property type="nucleotide sequence ID" value="NZ_VWXL01000052.1"/>
</dbReference>
<accession>A0A6N8HZU2</accession>
<keyword evidence="2" id="KW-1185">Reference proteome</keyword>
<comment type="caution">
    <text evidence="1">The sequence shown here is derived from an EMBL/GenBank/DDBJ whole genome shotgun (WGS) entry which is preliminary data.</text>
</comment>
<sequence length="60" mass="6762">MIYMMHMVRFGVGPALSVLLTFILLFSQDFRPQVPPLGGHIEFMDVARGDKPSKLSERSP</sequence>
<gene>
    <name evidence="1" type="ORF">CAFE_18760</name>
</gene>
<reference evidence="1 2" key="1">
    <citation type="submission" date="2019-09" db="EMBL/GenBank/DDBJ databases">
        <title>Genome sequence of Clostridium sp. EA1.</title>
        <authorList>
            <person name="Poehlein A."/>
            <person name="Bengelsdorf F.R."/>
            <person name="Daniel R."/>
        </authorList>
    </citation>
    <scope>NUCLEOTIDE SEQUENCE [LARGE SCALE GENOMIC DNA]</scope>
    <source>
        <strain evidence="1 2">EA1</strain>
    </source>
</reference>
<evidence type="ECO:0000313" key="1">
    <source>
        <dbReference type="EMBL" id="MVB11168.1"/>
    </source>
</evidence>
<evidence type="ECO:0000313" key="2">
    <source>
        <dbReference type="Proteomes" id="UP000469440"/>
    </source>
</evidence>
<name>A0A6N8HZU2_9FIRM</name>
<proteinExistence type="predicted"/>
<protein>
    <submittedName>
        <fullName evidence="1">Uncharacterized protein</fullName>
    </submittedName>
</protein>
<dbReference type="Proteomes" id="UP000469440">
    <property type="component" value="Unassembled WGS sequence"/>
</dbReference>